<proteinExistence type="predicted"/>
<dbReference type="GO" id="GO:0034194">
    <property type="term" value="P:D-galactonate catabolic process"/>
    <property type="evidence" value="ECO:0007669"/>
    <property type="project" value="InterPro"/>
</dbReference>
<evidence type="ECO:0000313" key="3">
    <source>
        <dbReference type="Proteomes" id="UP001144397"/>
    </source>
</evidence>
<dbReference type="InterPro" id="IPR042258">
    <property type="entry name" value="DGOK_N"/>
</dbReference>
<evidence type="ECO:0000313" key="4">
    <source>
        <dbReference type="Proteomes" id="UP001245370"/>
    </source>
</evidence>
<dbReference type="InterPro" id="IPR042257">
    <property type="entry name" value="DGOK_C"/>
</dbReference>
<name>A0A9W6FLK6_XANFL</name>
<dbReference type="AlphaFoldDB" id="A0A9W6FLK6"/>
<dbReference type="EMBL" id="JAVDPY010000001">
    <property type="protein sequence ID" value="MDR6332199.1"/>
    <property type="molecule type" value="Genomic_DNA"/>
</dbReference>
<reference evidence="2 4" key="2">
    <citation type="submission" date="2023-07" db="EMBL/GenBank/DDBJ databases">
        <title>Genomic Encyclopedia of Type Strains, Phase IV (KMG-IV): sequencing the most valuable type-strain genomes for metagenomic binning, comparative biology and taxonomic classification.</title>
        <authorList>
            <person name="Goeker M."/>
        </authorList>
    </citation>
    <scope>NUCLEOTIDE SEQUENCE [LARGE SCALE GENOMIC DNA]</scope>
    <source>
        <strain evidence="2 4">DSM 338</strain>
    </source>
</reference>
<dbReference type="EMBL" id="BSDO01000002">
    <property type="protein sequence ID" value="GLI22053.1"/>
    <property type="molecule type" value="Genomic_DNA"/>
</dbReference>
<dbReference type="CDD" id="cd24012">
    <property type="entry name" value="ASKHA_NBD_KDGal-kinase"/>
    <property type="match status" value="1"/>
</dbReference>
<sequence length="306" mass="31194">MTPALIRPALITCDWGTSSLRAYLMAADGQVLATSASGQGIMALDGVTFPEVLTAIAGGWARDHGPLPVLLSGMVGSRQGWVEAPYARCPAGLPDLAAALAEVPAQPGFGRIAIVPGVLKDDDSAPDVIRGEEVEVLGALARLGVAEGLFVLPGTHSKWVRVEAGRIATSATYMTGEVFAALKGHTILGRMMEEGAFSAEGFRRGVEAAAELEGPGALLGRLFSLRALGLTGRLAGADSADMLSGLLIGAELRDASAGEPFTLVANPALAARYAEAANILGLPHARAPEGCGPAGQHAVAKAAGFI</sequence>
<dbReference type="Gene3D" id="3.30.420.310">
    <property type="entry name" value="2-keto-3-deoxy-galactonokinase, C-terminal domain"/>
    <property type="match status" value="1"/>
</dbReference>
<dbReference type="Proteomes" id="UP001144397">
    <property type="component" value="Unassembled WGS sequence"/>
</dbReference>
<dbReference type="InterPro" id="IPR007729">
    <property type="entry name" value="DGOK"/>
</dbReference>
<reference evidence="1" key="1">
    <citation type="submission" date="2022-12" db="EMBL/GenBank/DDBJ databases">
        <title>Reference genome sequencing for broad-spectrum identification of bacterial and archaeal isolates by mass spectrometry.</title>
        <authorList>
            <person name="Sekiguchi Y."/>
            <person name="Tourlousse D.M."/>
        </authorList>
    </citation>
    <scope>NUCLEOTIDE SEQUENCE</scope>
    <source>
        <strain evidence="1">301</strain>
    </source>
</reference>
<dbReference type="EC" id="2.7.1.58" evidence="2"/>
<protein>
    <submittedName>
        <fullName evidence="1">2-dehydro-3-deoxygalactonokinase</fullName>
        <ecNumber evidence="2">2.7.1.58</ecNumber>
    </submittedName>
</protein>
<dbReference type="GeneID" id="95762514"/>
<keyword evidence="4" id="KW-1185">Reference proteome</keyword>
<dbReference type="Gene3D" id="3.30.420.300">
    <property type="entry name" value="2-keto-3-deoxy-galactonokinase, substrate binding domain"/>
    <property type="match status" value="1"/>
</dbReference>
<comment type="caution">
    <text evidence="1">The sequence shown here is derived from an EMBL/GenBank/DDBJ whole genome shotgun (WGS) entry which is preliminary data.</text>
</comment>
<dbReference type="RefSeq" id="WP_281807040.1">
    <property type="nucleotide sequence ID" value="NZ_BSDO01000002.1"/>
</dbReference>
<dbReference type="GO" id="GO:0008671">
    <property type="term" value="F:2-dehydro-3-deoxygalactonokinase activity"/>
    <property type="evidence" value="ECO:0007669"/>
    <property type="project" value="UniProtKB-EC"/>
</dbReference>
<accession>A0A9W6FLK6</accession>
<organism evidence="1 3">
    <name type="scientific">Xanthobacter flavus</name>
    <dbReference type="NCBI Taxonomy" id="281"/>
    <lineage>
        <taxon>Bacteria</taxon>
        <taxon>Pseudomonadati</taxon>
        <taxon>Pseudomonadota</taxon>
        <taxon>Alphaproteobacteria</taxon>
        <taxon>Hyphomicrobiales</taxon>
        <taxon>Xanthobacteraceae</taxon>
        <taxon>Xanthobacter</taxon>
    </lineage>
</organism>
<evidence type="ECO:0000313" key="1">
    <source>
        <dbReference type="EMBL" id="GLI22053.1"/>
    </source>
</evidence>
<dbReference type="Pfam" id="PF05035">
    <property type="entry name" value="DGOK"/>
    <property type="match status" value="1"/>
</dbReference>
<dbReference type="Proteomes" id="UP001245370">
    <property type="component" value="Unassembled WGS sequence"/>
</dbReference>
<keyword evidence="2" id="KW-0808">Transferase</keyword>
<gene>
    <name evidence="1" type="primary">dgoK</name>
    <name evidence="2" type="ORF">GGQ86_000646</name>
    <name evidence="1" type="ORF">XFLAVUS301_17270</name>
</gene>
<evidence type="ECO:0000313" key="2">
    <source>
        <dbReference type="EMBL" id="MDR6332199.1"/>
    </source>
</evidence>